<evidence type="ECO:0000256" key="4">
    <source>
        <dbReference type="ARBA" id="ARBA00004826"/>
    </source>
</evidence>
<dbReference type="Gene3D" id="3.90.79.10">
    <property type="entry name" value="Nucleoside Triphosphate Pyrophosphohydrolase"/>
    <property type="match status" value="1"/>
</dbReference>
<dbReference type="InterPro" id="IPR007653">
    <property type="entry name" value="SPC3"/>
</dbReference>
<proteinExistence type="inferred from homology"/>
<feature type="domain" description="Nudix hydrolase" evidence="16">
    <location>
        <begin position="60"/>
        <end position="206"/>
    </location>
</feature>
<dbReference type="GO" id="GO:0006465">
    <property type="term" value="P:signal peptide processing"/>
    <property type="evidence" value="ECO:0007669"/>
    <property type="project" value="InterPro"/>
</dbReference>
<evidence type="ECO:0000256" key="5">
    <source>
        <dbReference type="ARBA" id="ARBA00007579"/>
    </source>
</evidence>
<dbReference type="Pfam" id="PF00293">
    <property type="entry name" value="NUDIX"/>
    <property type="match status" value="1"/>
</dbReference>
<keyword evidence="18" id="KW-1185">Reference proteome</keyword>
<dbReference type="PROSITE" id="PS51462">
    <property type="entry name" value="NUDIX"/>
    <property type="match status" value="1"/>
</dbReference>
<evidence type="ECO:0000256" key="6">
    <source>
        <dbReference type="ARBA" id="ARBA00009289"/>
    </source>
</evidence>
<comment type="subcellular location">
    <subcellularLocation>
        <location evidence="3">Endoplasmic reticulum membrane</location>
        <topology evidence="3">Single-pass type II membrane protein</topology>
    </subcellularLocation>
</comment>
<evidence type="ECO:0000256" key="7">
    <source>
        <dbReference type="ARBA" id="ARBA00012057"/>
    </source>
</evidence>
<name>A0A2A2JFB0_9BILA</name>
<protein>
    <recommendedName>
        <fullName evidence="7">isopentenyl-diphosphate Delta-isomerase</fullName>
        <ecNumber evidence="7">5.3.3.2</ecNumber>
    </recommendedName>
</protein>
<dbReference type="UniPathway" id="UPA00059">
    <property type="reaction ID" value="UER00104"/>
</dbReference>
<dbReference type="SUPFAM" id="SSF55811">
    <property type="entry name" value="Nudix"/>
    <property type="match status" value="1"/>
</dbReference>
<dbReference type="GO" id="GO:0050992">
    <property type="term" value="P:dimethylallyl diphosphate biosynthetic process"/>
    <property type="evidence" value="ECO:0007669"/>
    <property type="project" value="UniProtKB-UniPathway"/>
</dbReference>
<evidence type="ECO:0000256" key="3">
    <source>
        <dbReference type="ARBA" id="ARBA00004648"/>
    </source>
</evidence>
<dbReference type="PANTHER" id="PTHR10885:SF0">
    <property type="entry name" value="ISOPENTENYL-DIPHOSPHATE DELTA-ISOMERASE"/>
    <property type="match status" value="1"/>
</dbReference>
<dbReference type="GO" id="GO:0005787">
    <property type="term" value="C:signal peptidase complex"/>
    <property type="evidence" value="ECO:0007669"/>
    <property type="project" value="InterPro"/>
</dbReference>
<comment type="pathway">
    <text evidence="4">Isoprenoid biosynthesis; dimethylallyl diphosphate biosynthesis; dimethylallyl diphosphate from isopentenyl diphosphate: step 1/1.</text>
</comment>
<keyword evidence="14" id="KW-0413">Isomerase</keyword>
<evidence type="ECO:0000256" key="13">
    <source>
        <dbReference type="ARBA" id="ARBA00023229"/>
    </source>
</evidence>
<dbReference type="PANTHER" id="PTHR10885">
    <property type="entry name" value="ISOPENTENYL-DIPHOSPHATE DELTA-ISOMERASE"/>
    <property type="match status" value="1"/>
</dbReference>
<dbReference type="OrthoDB" id="510307at2759"/>
<comment type="catalytic activity">
    <reaction evidence="1">
        <text>isopentenyl diphosphate = dimethylallyl diphosphate</text>
        <dbReference type="Rhea" id="RHEA:23284"/>
        <dbReference type="ChEBI" id="CHEBI:57623"/>
        <dbReference type="ChEBI" id="CHEBI:128769"/>
        <dbReference type="EC" id="5.3.3.2"/>
    </reaction>
</comment>
<dbReference type="InterPro" id="IPR015797">
    <property type="entry name" value="NUDIX_hydrolase-like_dom_sf"/>
</dbReference>
<dbReference type="NCBIfam" id="TIGR02150">
    <property type="entry name" value="IPP_isom_1"/>
    <property type="match status" value="1"/>
</dbReference>
<keyword evidence="10" id="KW-0735">Signal-anchor</keyword>
<comment type="similarity">
    <text evidence="5">Belongs to the IPP isomerase type 1 family.</text>
</comment>
<dbReference type="GO" id="GO:0004452">
    <property type="term" value="F:isopentenyl-diphosphate delta-isomerase activity"/>
    <property type="evidence" value="ECO:0007669"/>
    <property type="project" value="UniProtKB-EC"/>
</dbReference>
<dbReference type="InterPro" id="IPR000086">
    <property type="entry name" value="NUDIX_hydrolase_dom"/>
</dbReference>
<evidence type="ECO:0000256" key="11">
    <source>
        <dbReference type="ARBA" id="ARBA00022989"/>
    </source>
</evidence>
<dbReference type="Pfam" id="PF04573">
    <property type="entry name" value="SPC22"/>
    <property type="match status" value="1"/>
</dbReference>
<dbReference type="EMBL" id="LIAE01010466">
    <property type="protein sequence ID" value="PAV60456.1"/>
    <property type="molecule type" value="Genomic_DNA"/>
</dbReference>
<sequence length="401" mass="45899">MTRFLCTTAQRLVSPMVDILASANPTQAEFMKEVCIAVDEHDKILGPATKAESHHVDSMVLHRAFSVFAFTPDKKLILQKRSATKITFPGLWTNTCCSHPLFVENEKDGEAGVVHAAIRKIDHELGVGHLEKQDMKVQGRFLYKALMADSPWGEHELDYALIYRNLDLNRIRINEEEVSDVKAVESDELMEWIHKEPTSFSPWLSLFYRLKYLQKCDPATDMHSIYSRANALFAFTLWVLAAVTAACFLSTSFIDYNNSNVEITFKDPKVRSVVDYANSDEKSDLGLLDFSVKADFTNMFNWNVKQLFLYLVAEYTTKENVVNQVVLWDKIVLRSERVLIDERRLKPKYYFMDDGSHLLNHQNITLVLRYNVIPNSGYLRLSQASGQIAVQFPGTYTTARS</sequence>
<evidence type="ECO:0000256" key="15">
    <source>
        <dbReference type="SAM" id="Phobius"/>
    </source>
</evidence>
<reference evidence="17 18" key="1">
    <citation type="journal article" date="2017" name="Curr. Biol.">
        <title>Genome architecture and evolution of a unichromosomal asexual nematode.</title>
        <authorList>
            <person name="Fradin H."/>
            <person name="Zegar C."/>
            <person name="Gutwein M."/>
            <person name="Lucas J."/>
            <person name="Kovtun M."/>
            <person name="Corcoran D."/>
            <person name="Baugh L.R."/>
            <person name="Kiontke K."/>
            <person name="Gunsalus K."/>
            <person name="Fitch D.H."/>
            <person name="Piano F."/>
        </authorList>
    </citation>
    <scope>NUCLEOTIDE SEQUENCE [LARGE SCALE GENOMIC DNA]</scope>
    <source>
        <strain evidence="17">PF1309</strain>
    </source>
</reference>
<gene>
    <name evidence="17" type="ORF">WR25_10587</name>
</gene>
<evidence type="ECO:0000256" key="9">
    <source>
        <dbReference type="ARBA" id="ARBA00022824"/>
    </source>
</evidence>
<comment type="function">
    <text evidence="2">Catalyzes the 1,3-allylic rearrangement of the homoallylic substrate isopentenyl (IPP) to its highly electrophilic allylic isomer, dimethylallyl diphosphate (DMAPP).</text>
</comment>
<keyword evidence="8 15" id="KW-0812">Transmembrane</keyword>
<dbReference type="InterPro" id="IPR011876">
    <property type="entry name" value="IsopentenylPP_isomerase_typ1"/>
</dbReference>
<evidence type="ECO:0000256" key="12">
    <source>
        <dbReference type="ARBA" id="ARBA00023136"/>
    </source>
</evidence>
<evidence type="ECO:0000256" key="8">
    <source>
        <dbReference type="ARBA" id="ARBA00022692"/>
    </source>
</evidence>
<comment type="caution">
    <text evidence="17">The sequence shown here is derived from an EMBL/GenBank/DDBJ whole genome shotgun (WGS) entry which is preliminary data.</text>
</comment>
<evidence type="ECO:0000313" key="18">
    <source>
        <dbReference type="Proteomes" id="UP000218231"/>
    </source>
</evidence>
<keyword evidence="13" id="KW-0414">Isoprene biosynthesis</keyword>
<evidence type="ECO:0000256" key="10">
    <source>
        <dbReference type="ARBA" id="ARBA00022968"/>
    </source>
</evidence>
<dbReference type="Proteomes" id="UP000218231">
    <property type="component" value="Unassembled WGS sequence"/>
</dbReference>
<dbReference type="GO" id="GO:0009240">
    <property type="term" value="P:isopentenyl diphosphate biosynthetic process"/>
    <property type="evidence" value="ECO:0007669"/>
    <property type="project" value="TreeGrafter"/>
</dbReference>
<evidence type="ECO:0000256" key="14">
    <source>
        <dbReference type="ARBA" id="ARBA00023235"/>
    </source>
</evidence>
<dbReference type="STRING" id="2018661.A0A2A2JFB0"/>
<feature type="transmembrane region" description="Helical" evidence="15">
    <location>
        <begin position="232"/>
        <end position="254"/>
    </location>
</feature>
<accession>A0A2A2JFB0</accession>
<evidence type="ECO:0000259" key="16">
    <source>
        <dbReference type="PROSITE" id="PS51462"/>
    </source>
</evidence>
<comment type="similarity">
    <text evidence="6">Belongs to the SPCS3 family.</text>
</comment>
<evidence type="ECO:0000313" key="17">
    <source>
        <dbReference type="EMBL" id="PAV60456.1"/>
    </source>
</evidence>
<dbReference type="CDD" id="cd02885">
    <property type="entry name" value="NUDIX_IPP_Isomerase"/>
    <property type="match status" value="1"/>
</dbReference>
<keyword evidence="11 15" id="KW-1133">Transmembrane helix</keyword>
<organism evidence="17 18">
    <name type="scientific">Diploscapter pachys</name>
    <dbReference type="NCBI Taxonomy" id="2018661"/>
    <lineage>
        <taxon>Eukaryota</taxon>
        <taxon>Metazoa</taxon>
        <taxon>Ecdysozoa</taxon>
        <taxon>Nematoda</taxon>
        <taxon>Chromadorea</taxon>
        <taxon>Rhabditida</taxon>
        <taxon>Rhabditina</taxon>
        <taxon>Rhabditomorpha</taxon>
        <taxon>Rhabditoidea</taxon>
        <taxon>Rhabditidae</taxon>
        <taxon>Diploscapter</taxon>
    </lineage>
</organism>
<dbReference type="AlphaFoldDB" id="A0A2A2JFB0"/>
<dbReference type="EC" id="5.3.3.2" evidence="7"/>
<evidence type="ECO:0000256" key="2">
    <source>
        <dbReference type="ARBA" id="ARBA00003951"/>
    </source>
</evidence>
<keyword evidence="12 15" id="KW-0472">Membrane</keyword>
<evidence type="ECO:0000256" key="1">
    <source>
        <dbReference type="ARBA" id="ARBA00000374"/>
    </source>
</evidence>
<keyword evidence="9" id="KW-0256">Endoplasmic reticulum</keyword>